<dbReference type="Proteomes" id="UP000280698">
    <property type="component" value="Unassembled WGS sequence"/>
</dbReference>
<feature type="domain" description="DUF4158" evidence="6">
    <location>
        <begin position="7"/>
        <end position="143"/>
    </location>
</feature>
<keyword evidence="4" id="KW-0233">DNA recombination</keyword>
<accession>A0ABX9WMY9</accession>
<evidence type="ECO:0000256" key="4">
    <source>
        <dbReference type="ARBA" id="ARBA00023172"/>
    </source>
</evidence>
<dbReference type="NCBIfam" id="NF033527">
    <property type="entry name" value="transpos_Tn3"/>
    <property type="match status" value="1"/>
</dbReference>
<keyword evidence="2" id="KW-0815">Transposition</keyword>
<keyword evidence="8" id="KW-1185">Reference proteome</keyword>
<gene>
    <name evidence="7" type="ORF">EFE23_04585</name>
</gene>
<feature type="domain" description="Tn3 transposase DDE" evidence="5">
    <location>
        <begin position="559"/>
        <end position="948"/>
    </location>
</feature>
<dbReference type="RefSeq" id="WP_123239706.1">
    <property type="nucleotide sequence ID" value="NZ_JAAHBY010000008.1"/>
</dbReference>
<evidence type="ECO:0000256" key="1">
    <source>
        <dbReference type="ARBA" id="ARBA00009402"/>
    </source>
</evidence>
<evidence type="ECO:0000256" key="2">
    <source>
        <dbReference type="ARBA" id="ARBA00022578"/>
    </source>
</evidence>
<dbReference type="InterPro" id="IPR002513">
    <property type="entry name" value="Tn3_Tnp_DDE_dom"/>
</dbReference>
<organism evidence="7 8">
    <name type="scientific">Micromonospora solifontis</name>
    <dbReference type="NCBI Taxonomy" id="2487138"/>
    <lineage>
        <taxon>Bacteria</taxon>
        <taxon>Bacillati</taxon>
        <taxon>Actinomycetota</taxon>
        <taxon>Actinomycetes</taxon>
        <taxon>Micromonosporales</taxon>
        <taxon>Micromonosporaceae</taxon>
        <taxon>Micromonospora</taxon>
    </lineage>
</organism>
<protein>
    <submittedName>
        <fullName evidence="7">Tn3 family transposase</fullName>
    </submittedName>
</protein>
<name>A0ABX9WMY9_9ACTN</name>
<proteinExistence type="inferred from homology"/>
<evidence type="ECO:0000256" key="3">
    <source>
        <dbReference type="ARBA" id="ARBA00023125"/>
    </source>
</evidence>
<comment type="similarity">
    <text evidence="1">Belongs to the transposase 7 family.</text>
</comment>
<evidence type="ECO:0000259" key="6">
    <source>
        <dbReference type="Pfam" id="PF13700"/>
    </source>
</evidence>
<dbReference type="InterPro" id="IPR047653">
    <property type="entry name" value="Tn3-like_transpos"/>
</dbReference>
<dbReference type="Pfam" id="PF01526">
    <property type="entry name" value="DDE_Tnp_Tn3"/>
    <property type="match status" value="1"/>
</dbReference>
<comment type="caution">
    <text evidence="7">The sequence shown here is derived from an EMBL/GenBank/DDBJ whole genome shotgun (WGS) entry which is preliminary data.</text>
</comment>
<keyword evidence="3" id="KW-0238">DNA-binding</keyword>
<evidence type="ECO:0000313" key="7">
    <source>
        <dbReference type="EMBL" id="RNM00779.1"/>
    </source>
</evidence>
<evidence type="ECO:0000259" key="5">
    <source>
        <dbReference type="Pfam" id="PF01526"/>
    </source>
</evidence>
<evidence type="ECO:0000313" key="8">
    <source>
        <dbReference type="Proteomes" id="UP000280698"/>
    </source>
</evidence>
<sequence>MRREWELDDLIASWTLVEADQELLAQLHGHGRLSCALMVKFFEIEGRFPRHVGEVPPAAVDYVARQLGWAADAPVGFAVTGRSAERYRTMIRDAFGFRVFTRGDEDKMIAWLAEQVCPSELNEDRQREAVLARCRAEKVEPPGRMDRIIGAANRVADTQFCRVTVSRLPADVVAALWATLGDEPTGVESGGGQVDAEAGLDDVEVGDDGERSFFNELKQDPGRLGLETLLAEIVKLRRDHPPEVSLTLLAVLCWCRLTEMTDSLVELFIDLVRMINTRAERRVERQQIAEFRRVSDKENVLFKLAGASMACPDGVVRDVVFPAVGEQTLRNLVAEAKATESLRRQRVRTVLASSYSHHYRTMLPKLLDALEFRCNNTTYRPVMDAVELLHRYKDRDGRATHYERADRVPLDGVVQAQWRAAVVDERGRIERIPYELCALQALRDALRRREIWVVGARAWRNPETDLPVDFEVHRDVHYTAIAQPTDPTEFVSALRTRLDTSLAKWAEAMRTGTAGTSVGTRKGQVWISVSKQPAQPVPANLDAVKDEVTRRWGVVSLLDLLKEADWLTGLHAEFTSIATREHLAPGELRKRLLLVLFALGTNIGIKRIVNAGDHGVTEAQLRRTRHLFVNRDGLRRAIAAVVGENLRGRDPRWWGDGTACASDSKKFRSWESNLMTEWHARYGGPGVMIYWHVERKSVCVYSQLKTCSSSEVAAMMEGLIRHAADVDSQITANYTGTHGAPVVGFAFTHLLGYRLLPRLKNIGAARLYRPADGATYPGLEPVLTRAINWDLITQQYDQMIKYARALQLGTAEAEQILRRFHARGPKHPTLTAIEELGRAVRTAFIADYLADPALRREIHEGLQVVEQWNSANVAIHYGREAELPGADREAQEISMLALHLLQSALVLVNTRMVDRVLDDPDWAGRLTEHDRRGLTPLFWSNVALHGTFTLDLDKRLDYDRRHPAEPGPVQQ</sequence>
<dbReference type="InterPro" id="IPR025296">
    <property type="entry name" value="DUF4158"/>
</dbReference>
<dbReference type="Pfam" id="PF13700">
    <property type="entry name" value="DUF4158"/>
    <property type="match status" value="1"/>
</dbReference>
<reference evidence="7 8" key="1">
    <citation type="submission" date="2018-11" db="EMBL/GenBank/DDBJ databases">
        <title>Micromonospora sp. PPF5-17, a new actinomycetes isolated from a hot spring soil.</title>
        <authorList>
            <person name="Thawai C."/>
        </authorList>
    </citation>
    <scope>NUCLEOTIDE SEQUENCE [LARGE SCALE GENOMIC DNA]</scope>
    <source>
        <strain evidence="7 8">PPF5-17</strain>
    </source>
</reference>
<dbReference type="EMBL" id="RJLN01000008">
    <property type="protein sequence ID" value="RNM00779.1"/>
    <property type="molecule type" value="Genomic_DNA"/>
</dbReference>